<comment type="caution">
    <text evidence="2">The sequence shown here is derived from an EMBL/GenBank/DDBJ whole genome shotgun (WGS) entry which is preliminary data.</text>
</comment>
<dbReference type="GO" id="GO:0110078">
    <property type="term" value="C:TTT Hsp90 cochaperone complex"/>
    <property type="evidence" value="ECO:0007669"/>
    <property type="project" value="InterPro"/>
</dbReference>
<organism evidence="2 3">
    <name type="scientific">Coemansia brasiliensis</name>
    <dbReference type="NCBI Taxonomy" id="2650707"/>
    <lineage>
        <taxon>Eukaryota</taxon>
        <taxon>Fungi</taxon>
        <taxon>Fungi incertae sedis</taxon>
        <taxon>Zoopagomycota</taxon>
        <taxon>Kickxellomycotina</taxon>
        <taxon>Kickxellomycetes</taxon>
        <taxon>Kickxellales</taxon>
        <taxon>Kickxellaceae</taxon>
        <taxon>Coemansia</taxon>
    </lineage>
</organism>
<dbReference type="InterPro" id="IPR018870">
    <property type="entry name" value="Tti2"/>
</dbReference>
<dbReference type="Pfam" id="PF10521">
    <property type="entry name" value="Tti2"/>
    <property type="match status" value="1"/>
</dbReference>
<dbReference type="OrthoDB" id="6417021at2759"/>
<evidence type="ECO:0000313" key="3">
    <source>
        <dbReference type="Proteomes" id="UP001139887"/>
    </source>
</evidence>
<name>A0A9W8I941_9FUNG</name>
<gene>
    <name evidence="2" type="ORF">IWW36_005993</name>
</gene>
<accession>A0A9W8I941</accession>
<evidence type="ECO:0000256" key="1">
    <source>
        <dbReference type="ARBA" id="ARBA00034736"/>
    </source>
</evidence>
<comment type="similarity">
    <text evidence="1">Belongs to the TTI2 family.</text>
</comment>
<keyword evidence="3" id="KW-1185">Reference proteome</keyword>
<evidence type="ECO:0000313" key="2">
    <source>
        <dbReference type="EMBL" id="KAJ2842203.1"/>
    </source>
</evidence>
<proteinExistence type="inferred from homology"/>
<protein>
    <submittedName>
        <fullName evidence="2">Uncharacterized protein</fullName>
    </submittedName>
</protein>
<reference evidence="2" key="1">
    <citation type="submission" date="2022-07" db="EMBL/GenBank/DDBJ databases">
        <title>Phylogenomic reconstructions and comparative analyses of Kickxellomycotina fungi.</title>
        <authorList>
            <person name="Reynolds N.K."/>
            <person name="Stajich J.E."/>
            <person name="Barry K."/>
            <person name="Grigoriev I.V."/>
            <person name="Crous P."/>
            <person name="Smith M.E."/>
        </authorList>
    </citation>
    <scope>NUCLEOTIDE SEQUENCE</scope>
    <source>
        <strain evidence="2">NRRL 1566</strain>
    </source>
</reference>
<dbReference type="AlphaFoldDB" id="A0A9W8I941"/>
<dbReference type="EMBL" id="JANBUW010001873">
    <property type="protein sequence ID" value="KAJ2842203.1"/>
    <property type="molecule type" value="Genomic_DNA"/>
</dbReference>
<dbReference type="Proteomes" id="UP001139887">
    <property type="component" value="Unassembled WGS sequence"/>
</dbReference>
<sequence>PHPYKLLNESATYGRAVHMEEQGWKRKKQSLSTFAWAFRRLEEVEKGISGILPVVMALLEDYDGKGQLHGLAIGYELATRVPDFMKRTGIAALLLASAKHHLVYKPDSPDRIELLDRAFATCVLVQSIAGASADEWWAMADRVLVNFVYVGESVEAYGVLSLQIQWVCEKLGAGVSRMLRSFVGVVVRGLRWQAHGVEAVWKLHEVLVEQLEALVDACPWRMHRYVEELVAALAVAWAGAEDRHGLCQSILAVLGKLRTAPGAGERVNACIARLNQSSTEPFFTSF</sequence>
<feature type="non-terminal residue" evidence="2">
    <location>
        <position position="1"/>
    </location>
</feature>